<dbReference type="Gene3D" id="3.30.390.10">
    <property type="entry name" value="Enolase-like, N-terminal domain"/>
    <property type="match status" value="1"/>
</dbReference>
<evidence type="ECO:0000313" key="6">
    <source>
        <dbReference type="Proteomes" id="UP000315677"/>
    </source>
</evidence>
<evidence type="ECO:0000313" key="5">
    <source>
        <dbReference type="EMBL" id="TQM11651.1"/>
    </source>
</evidence>
<dbReference type="Pfam" id="PF02746">
    <property type="entry name" value="MR_MLE_N"/>
    <property type="match status" value="1"/>
</dbReference>
<dbReference type="GO" id="GO:0009063">
    <property type="term" value="P:amino acid catabolic process"/>
    <property type="evidence" value="ECO:0007669"/>
    <property type="project" value="InterPro"/>
</dbReference>
<keyword evidence="2" id="KW-0479">Metal-binding</keyword>
<dbReference type="SFLD" id="SFLDS00001">
    <property type="entry name" value="Enolase"/>
    <property type="match status" value="1"/>
</dbReference>
<dbReference type="SFLD" id="SFLDG00179">
    <property type="entry name" value="mandelate_racemase"/>
    <property type="match status" value="1"/>
</dbReference>
<keyword evidence="6" id="KW-1185">Reference proteome</keyword>
<dbReference type="EMBL" id="VFPA01000002">
    <property type="protein sequence ID" value="TQM11651.1"/>
    <property type="molecule type" value="Genomic_DNA"/>
</dbReference>
<dbReference type="InterPro" id="IPR046945">
    <property type="entry name" value="RHMD-like"/>
</dbReference>
<dbReference type="SUPFAM" id="SSF51604">
    <property type="entry name" value="Enolase C-terminal domain-like"/>
    <property type="match status" value="1"/>
</dbReference>
<protein>
    <submittedName>
        <fullName evidence="5">L-alanine-DL-glutamate epimerase-like enolase superfamily enzyme</fullName>
    </submittedName>
</protein>
<dbReference type="GO" id="GO:0016052">
    <property type="term" value="P:carbohydrate catabolic process"/>
    <property type="evidence" value="ECO:0007669"/>
    <property type="project" value="TreeGrafter"/>
</dbReference>
<feature type="domain" description="Mandelate racemase/muconate lactonizing enzyme C-terminal" evidence="4">
    <location>
        <begin position="165"/>
        <end position="268"/>
    </location>
</feature>
<dbReference type="InterPro" id="IPR029065">
    <property type="entry name" value="Enolase_C-like"/>
</dbReference>
<keyword evidence="3" id="KW-0460">Magnesium</keyword>
<dbReference type="GO" id="GO:0016836">
    <property type="term" value="F:hydro-lyase activity"/>
    <property type="evidence" value="ECO:0007669"/>
    <property type="project" value="TreeGrafter"/>
</dbReference>
<dbReference type="AlphaFoldDB" id="A0A543DQP3"/>
<evidence type="ECO:0000259" key="4">
    <source>
        <dbReference type="SMART" id="SM00922"/>
    </source>
</evidence>
<sequence length="398" mass="44248">MKIAAVRCVEYSGTLDHEGAFWEERLIRPVDIYPQFKAEGPWFLPPGGPGSYRMTSVFVHIETDEGVNGTAGPITREQAHLIETGFAPLLIGQNPLATEYLWDVMYRYAVHGRKGVEMMAISALDCALWDLKGRHLGVPVYVLLGGPTREEIPAYASALGYSLELDSARERVAEIVGQGFGATKWFPRHGPVDGKAGIEANVALVAALRETVGADVDIMVDAWMSWDVPYALAMADRLAEFAPRWIEEPVMPDKPQSYAEITRRMRNGILVSGAEHEYTRWGLQQLMAARAMHLYQPDTYWAGGISEMLKIAALASAYDVQLIPHGHSVPANTHFSFAQPATLTPMVEYLLKWNTIHQWFLAHPVHPVDGKVTPPTRPGLGMDLDEDKIESRRELTFA</sequence>
<evidence type="ECO:0000256" key="3">
    <source>
        <dbReference type="ARBA" id="ARBA00022842"/>
    </source>
</evidence>
<dbReference type="InterPro" id="IPR029017">
    <property type="entry name" value="Enolase-like_N"/>
</dbReference>
<name>A0A543DQP3_9PSEU</name>
<dbReference type="Pfam" id="PF13378">
    <property type="entry name" value="MR_MLE_C"/>
    <property type="match status" value="1"/>
</dbReference>
<comment type="caution">
    <text evidence="5">The sequence shown here is derived from an EMBL/GenBank/DDBJ whole genome shotgun (WGS) entry which is preliminary data.</text>
</comment>
<dbReference type="PROSITE" id="PS00908">
    <property type="entry name" value="MR_MLE_1"/>
    <property type="match status" value="1"/>
</dbReference>
<dbReference type="SUPFAM" id="SSF54826">
    <property type="entry name" value="Enolase N-terminal domain-like"/>
    <property type="match status" value="1"/>
</dbReference>
<dbReference type="PANTHER" id="PTHR13794">
    <property type="entry name" value="ENOLASE SUPERFAMILY, MANDELATE RACEMASE"/>
    <property type="match status" value="1"/>
</dbReference>
<dbReference type="Gene3D" id="3.20.20.120">
    <property type="entry name" value="Enolase-like C-terminal domain"/>
    <property type="match status" value="1"/>
</dbReference>
<accession>A0A543DQP3</accession>
<evidence type="ECO:0000256" key="1">
    <source>
        <dbReference type="ARBA" id="ARBA00001946"/>
    </source>
</evidence>
<proteinExistence type="predicted"/>
<dbReference type="PANTHER" id="PTHR13794:SF58">
    <property type="entry name" value="MITOCHONDRIAL ENOLASE SUPERFAMILY MEMBER 1"/>
    <property type="match status" value="1"/>
</dbReference>
<dbReference type="RefSeq" id="WP_142055946.1">
    <property type="nucleotide sequence ID" value="NZ_VFPA01000002.1"/>
</dbReference>
<gene>
    <name evidence="5" type="ORF">FB558_4219</name>
</gene>
<dbReference type="OrthoDB" id="5241672at2"/>
<dbReference type="InterPro" id="IPR013342">
    <property type="entry name" value="Mandelate_racemase_C"/>
</dbReference>
<dbReference type="InterPro" id="IPR013341">
    <property type="entry name" value="Mandelate_racemase_N_dom"/>
</dbReference>
<dbReference type="InterPro" id="IPR018110">
    <property type="entry name" value="Mandel_Rmase/mucon_lact_enz_CS"/>
</dbReference>
<dbReference type="GO" id="GO:0000287">
    <property type="term" value="F:magnesium ion binding"/>
    <property type="evidence" value="ECO:0007669"/>
    <property type="project" value="TreeGrafter"/>
</dbReference>
<reference evidence="5 6" key="1">
    <citation type="submission" date="2019-06" db="EMBL/GenBank/DDBJ databases">
        <title>Sequencing the genomes of 1000 actinobacteria strains.</title>
        <authorList>
            <person name="Klenk H.-P."/>
        </authorList>
    </citation>
    <scope>NUCLEOTIDE SEQUENCE [LARGE SCALE GENOMIC DNA]</scope>
    <source>
        <strain evidence="5 6">DSM 45301</strain>
    </source>
</reference>
<dbReference type="Proteomes" id="UP000315677">
    <property type="component" value="Unassembled WGS sequence"/>
</dbReference>
<comment type="cofactor">
    <cofactor evidence="1">
        <name>Mg(2+)</name>
        <dbReference type="ChEBI" id="CHEBI:18420"/>
    </cofactor>
</comment>
<dbReference type="InterPro" id="IPR036849">
    <property type="entry name" value="Enolase-like_C_sf"/>
</dbReference>
<dbReference type="SMART" id="SM00922">
    <property type="entry name" value="MR_MLE"/>
    <property type="match status" value="1"/>
</dbReference>
<organism evidence="5 6">
    <name type="scientific">Pseudonocardia kunmingensis</name>
    <dbReference type="NCBI Taxonomy" id="630975"/>
    <lineage>
        <taxon>Bacteria</taxon>
        <taxon>Bacillati</taxon>
        <taxon>Actinomycetota</taxon>
        <taxon>Actinomycetes</taxon>
        <taxon>Pseudonocardiales</taxon>
        <taxon>Pseudonocardiaceae</taxon>
        <taxon>Pseudonocardia</taxon>
    </lineage>
</organism>
<evidence type="ECO:0000256" key="2">
    <source>
        <dbReference type="ARBA" id="ARBA00022723"/>
    </source>
</evidence>